<dbReference type="PANTHER" id="PTHR42852">
    <property type="entry name" value="THIOL:DISULFIDE INTERCHANGE PROTEIN DSBE"/>
    <property type="match status" value="1"/>
</dbReference>
<dbReference type="EMBL" id="BAABGN010000013">
    <property type="protein sequence ID" value="GAA4431265.1"/>
    <property type="molecule type" value="Genomic_DNA"/>
</dbReference>
<dbReference type="RefSeq" id="WP_345218007.1">
    <property type="nucleotide sequence ID" value="NZ_BAABGN010000013.1"/>
</dbReference>
<dbReference type="InterPro" id="IPR013766">
    <property type="entry name" value="Thioredoxin_domain"/>
</dbReference>
<dbReference type="Gene3D" id="3.40.30.10">
    <property type="entry name" value="Glutaredoxin"/>
    <property type="match status" value="1"/>
</dbReference>
<keyword evidence="3" id="KW-0812">Transmembrane</keyword>
<reference evidence="10" key="1">
    <citation type="journal article" date="2019" name="Int. J. Syst. Evol. Microbiol.">
        <title>The Global Catalogue of Microorganisms (GCM) 10K type strain sequencing project: providing services to taxonomists for standard genome sequencing and annotation.</title>
        <authorList>
            <consortium name="The Broad Institute Genomics Platform"/>
            <consortium name="The Broad Institute Genome Sequencing Center for Infectious Disease"/>
            <person name="Wu L."/>
            <person name="Ma J."/>
        </authorList>
    </citation>
    <scope>NUCLEOTIDE SEQUENCE [LARGE SCALE GENOMIC DNA]</scope>
    <source>
        <strain evidence="10">JCM 17810</strain>
    </source>
</reference>
<keyword evidence="2" id="KW-0201">Cytochrome c-type biogenesis</keyword>
<accession>A0ABP8LN19</accession>
<evidence type="ECO:0000256" key="6">
    <source>
        <dbReference type="SAM" id="MobiDB-lite"/>
    </source>
</evidence>
<keyword evidence="10" id="KW-1185">Reference proteome</keyword>
<name>A0ABP8LN19_9MICO</name>
<dbReference type="CDD" id="cd02966">
    <property type="entry name" value="TlpA_like_family"/>
    <property type="match status" value="1"/>
</dbReference>
<evidence type="ECO:0000313" key="10">
    <source>
        <dbReference type="Proteomes" id="UP001500622"/>
    </source>
</evidence>
<evidence type="ECO:0000256" key="7">
    <source>
        <dbReference type="SAM" id="SignalP"/>
    </source>
</evidence>
<organism evidence="9 10">
    <name type="scientific">Georgenia halophila</name>
    <dbReference type="NCBI Taxonomy" id="620889"/>
    <lineage>
        <taxon>Bacteria</taxon>
        <taxon>Bacillati</taxon>
        <taxon>Actinomycetota</taxon>
        <taxon>Actinomycetes</taxon>
        <taxon>Micrococcales</taxon>
        <taxon>Bogoriellaceae</taxon>
        <taxon>Georgenia</taxon>
    </lineage>
</organism>
<evidence type="ECO:0000313" key="9">
    <source>
        <dbReference type="EMBL" id="GAA4431265.1"/>
    </source>
</evidence>
<dbReference type="InterPro" id="IPR017937">
    <property type="entry name" value="Thioredoxin_CS"/>
</dbReference>
<dbReference type="InterPro" id="IPR050553">
    <property type="entry name" value="Thioredoxin_ResA/DsbE_sf"/>
</dbReference>
<comment type="caution">
    <text evidence="9">The sequence shown here is derived from an EMBL/GenBank/DDBJ whole genome shotgun (WGS) entry which is preliminary data.</text>
</comment>
<dbReference type="PROSITE" id="PS00194">
    <property type="entry name" value="THIOREDOXIN_1"/>
    <property type="match status" value="1"/>
</dbReference>
<feature type="region of interest" description="Disordered" evidence="6">
    <location>
        <begin position="29"/>
        <end position="60"/>
    </location>
</feature>
<comment type="subcellular location">
    <subcellularLocation>
        <location evidence="1">Cell envelope</location>
    </subcellularLocation>
</comment>
<keyword evidence="5" id="KW-0676">Redox-active center</keyword>
<evidence type="ECO:0000256" key="1">
    <source>
        <dbReference type="ARBA" id="ARBA00004196"/>
    </source>
</evidence>
<feature type="domain" description="Thioredoxin" evidence="8">
    <location>
        <begin position="46"/>
        <end position="184"/>
    </location>
</feature>
<proteinExistence type="predicted"/>
<keyword evidence="4" id="KW-1015">Disulfide bond</keyword>
<evidence type="ECO:0000259" key="8">
    <source>
        <dbReference type="PROSITE" id="PS51352"/>
    </source>
</evidence>
<keyword evidence="7" id="KW-0732">Signal</keyword>
<keyword evidence="3" id="KW-0735">Signal-anchor</keyword>
<evidence type="ECO:0000256" key="2">
    <source>
        <dbReference type="ARBA" id="ARBA00022748"/>
    </source>
</evidence>
<sequence>MRRPAVLLLLTLALLGGCAGGPANGGAANGGPAGGGAAAAEEASSPRETTPAPELAGPGLAGGRHDLADLRGSVVIVNVWASWCAPCRKEVPVLERASEELGPEGLEVLGLNARDLPDAASTFVEDLGVSYPSIVDPEGTKAVEWGVVGMPETFLVDREGNIVDRHFGEVTQEWVQEVVVPEVRR</sequence>
<evidence type="ECO:0000256" key="3">
    <source>
        <dbReference type="ARBA" id="ARBA00022968"/>
    </source>
</evidence>
<dbReference type="PROSITE" id="PS51257">
    <property type="entry name" value="PROKAR_LIPOPROTEIN"/>
    <property type="match status" value="1"/>
</dbReference>
<dbReference type="Pfam" id="PF00578">
    <property type="entry name" value="AhpC-TSA"/>
    <property type="match status" value="1"/>
</dbReference>
<dbReference type="InterPro" id="IPR000866">
    <property type="entry name" value="AhpC/TSA"/>
</dbReference>
<dbReference type="SUPFAM" id="SSF52833">
    <property type="entry name" value="Thioredoxin-like"/>
    <property type="match status" value="1"/>
</dbReference>
<dbReference type="PANTHER" id="PTHR42852:SF6">
    <property type="entry name" value="THIOL:DISULFIDE INTERCHANGE PROTEIN DSBE"/>
    <property type="match status" value="1"/>
</dbReference>
<evidence type="ECO:0000256" key="5">
    <source>
        <dbReference type="ARBA" id="ARBA00023284"/>
    </source>
</evidence>
<protein>
    <recommendedName>
        <fullName evidence="8">Thioredoxin domain-containing protein</fullName>
    </recommendedName>
</protein>
<dbReference type="Proteomes" id="UP001500622">
    <property type="component" value="Unassembled WGS sequence"/>
</dbReference>
<gene>
    <name evidence="9" type="ORF">GCM10023169_35620</name>
</gene>
<evidence type="ECO:0000256" key="4">
    <source>
        <dbReference type="ARBA" id="ARBA00023157"/>
    </source>
</evidence>
<dbReference type="InterPro" id="IPR036249">
    <property type="entry name" value="Thioredoxin-like_sf"/>
</dbReference>
<feature type="chain" id="PRO_5046617900" description="Thioredoxin domain-containing protein" evidence="7">
    <location>
        <begin position="20"/>
        <end position="185"/>
    </location>
</feature>
<dbReference type="PROSITE" id="PS51352">
    <property type="entry name" value="THIOREDOXIN_2"/>
    <property type="match status" value="1"/>
</dbReference>
<feature type="signal peptide" evidence="7">
    <location>
        <begin position="1"/>
        <end position="19"/>
    </location>
</feature>